<proteinExistence type="predicted"/>
<evidence type="ECO:0000313" key="2">
    <source>
        <dbReference type="Proteomes" id="UP001143474"/>
    </source>
</evidence>
<organism evidence="1 2">
    <name type="scientific">Streptosporangium carneum</name>
    <dbReference type="NCBI Taxonomy" id="47481"/>
    <lineage>
        <taxon>Bacteria</taxon>
        <taxon>Bacillati</taxon>
        <taxon>Actinomycetota</taxon>
        <taxon>Actinomycetes</taxon>
        <taxon>Streptosporangiales</taxon>
        <taxon>Streptosporangiaceae</taxon>
        <taxon>Streptosporangium</taxon>
    </lineage>
</organism>
<dbReference type="Proteomes" id="UP001143474">
    <property type="component" value="Unassembled WGS sequence"/>
</dbReference>
<evidence type="ECO:0000313" key="1">
    <source>
        <dbReference type="EMBL" id="GLK08805.1"/>
    </source>
</evidence>
<reference evidence="1" key="2">
    <citation type="submission" date="2023-01" db="EMBL/GenBank/DDBJ databases">
        <authorList>
            <person name="Sun Q."/>
            <person name="Evtushenko L."/>
        </authorList>
    </citation>
    <scope>NUCLEOTIDE SEQUENCE</scope>
    <source>
        <strain evidence="1">VKM Ac-2007</strain>
    </source>
</reference>
<dbReference type="EMBL" id="BSEV01000003">
    <property type="protein sequence ID" value="GLK08805.1"/>
    <property type="molecule type" value="Genomic_DNA"/>
</dbReference>
<name>A0A9W6HYN8_9ACTN</name>
<gene>
    <name evidence="1" type="ORF">GCM10017600_22100</name>
</gene>
<keyword evidence="2" id="KW-1185">Reference proteome</keyword>
<dbReference type="AlphaFoldDB" id="A0A9W6HYN8"/>
<protein>
    <submittedName>
        <fullName evidence="1">Uncharacterized protein</fullName>
    </submittedName>
</protein>
<sequence length="53" mass="5716">MKYGNEGKRACVDADVNVVNQGGTTPQGRVVSLGERMCGMPAMRAMSCMRLTH</sequence>
<comment type="caution">
    <text evidence="1">The sequence shown here is derived from an EMBL/GenBank/DDBJ whole genome shotgun (WGS) entry which is preliminary data.</text>
</comment>
<reference evidence="1" key="1">
    <citation type="journal article" date="2014" name="Int. J. Syst. Evol. Microbiol.">
        <title>Complete genome sequence of Corynebacterium casei LMG S-19264T (=DSM 44701T), isolated from a smear-ripened cheese.</title>
        <authorList>
            <consortium name="US DOE Joint Genome Institute (JGI-PGF)"/>
            <person name="Walter F."/>
            <person name="Albersmeier A."/>
            <person name="Kalinowski J."/>
            <person name="Ruckert C."/>
        </authorList>
    </citation>
    <scope>NUCLEOTIDE SEQUENCE</scope>
    <source>
        <strain evidence="1">VKM Ac-2007</strain>
    </source>
</reference>
<accession>A0A9W6HYN8</accession>